<organism evidence="1 2">
    <name type="scientific">Sphingobacterium thalpophilum</name>
    <dbReference type="NCBI Taxonomy" id="259"/>
    <lineage>
        <taxon>Bacteria</taxon>
        <taxon>Pseudomonadati</taxon>
        <taxon>Bacteroidota</taxon>
        <taxon>Sphingobacteriia</taxon>
        <taxon>Sphingobacteriales</taxon>
        <taxon>Sphingobacteriaceae</taxon>
        <taxon>Sphingobacterium</taxon>
    </lineage>
</organism>
<evidence type="ECO:0000313" key="1">
    <source>
        <dbReference type="EMBL" id="VTR39998.1"/>
    </source>
</evidence>
<name>A0A4V6KSB1_9SPHI</name>
<dbReference type="KEGG" id="stha:NCTC11429_02269"/>
<dbReference type="Proteomes" id="UP000308196">
    <property type="component" value="Chromosome"/>
</dbReference>
<dbReference type="InterPro" id="IPR025345">
    <property type="entry name" value="DUF4249"/>
</dbReference>
<evidence type="ECO:0000313" key="2">
    <source>
        <dbReference type="Proteomes" id="UP000308196"/>
    </source>
</evidence>
<dbReference type="Pfam" id="PF14054">
    <property type="entry name" value="DUF4249"/>
    <property type="match status" value="1"/>
</dbReference>
<sequence length="279" mass="31526">MQLDFNVMRIFVLFVFCYLFLSCEKSAIEEEQSYEMIVEGGINTLYKEQYIQLKRLNISSKGSRTEGIAAAKVTVSNGAAIIVFEDLGDGLYKAELPSVSDRADSLFRLKIESNGKVYEAQDQLLSIVPIEKSFIPVEKTDAHKNWRVKVSTYLFGMRSSNKWLIMPQKAFSDESITVFKAPYSYSFKSGAPNVLNSLLASSYTYEMNKKDSLIITKFAVSPRYAKFLYNLFQETKWKGLLSAVPANVQGNISGNALGYFYVMNGIEKTVPMKNIRNSK</sequence>
<reference evidence="1 2" key="1">
    <citation type="submission" date="2019-05" db="EMBL/GenBank/DDBJ databases">
        <authorList>
            <consortium name="Pathogen Informatics"/>
        </authorList>
    </citation>
    <scope>NUCLEOTIDE SEQUENCE [LARGE SCALE GENOMIC DNA]</scope>
    <source>
        <strain evidence="1 2">NCTC11429</strain>
    </source>
</reference>
<proteinExistence type="predicted"/>
<evidence type="ECO:0008006" key="3">
    <source>
        <dbReference type="Google" id="ProtNLM"/>
    </source>
</evidence>
<gene>
    <name evidence="1" type="ORF">NCTC11429_02269</name>
</gene>
<accession>A0A4V6KSB1</accession>
<dbReference type="EMBL" id="LR590484">
    <property type="protein sequence ID" value="VTR39998.1"/>
    <property type="molecule type" value="Genomic_DNA"/>
</dbReference>
<protein>
    <recommendedName>
        <fullName evidence="3">DUF4249 domain-containing protein</fullName>
    </recommendedName>
</protein>
<dbReference type="STRING" id="1123265.GCA_000686625_01133"/>
<dbReference type="AlphaFoldDB" id="A0A4V6KSB1"/>